<feature type="region of interest" description="Disordered" evidence="1">
    <location>
        <begin position="447"/>
        <end position="470"/>
    </location>
</feature>
<dbReference type="Gene3D" id="1.10.472.80">
    <property type="entry name" value="Ypt/Rab-GAP domain of gyp1p, domain 3"/>
    <property type="match status" value="1"/>
</dbReference>
<dbReference type="AlphaFoldDB" id="A0ABD3SS45"/>
<comment type="caution">
    <text evidence="3">The sequence shown here is derived from an EMBL/GenBank/DDBJ whole genome shotgun (WGS) entry which is preliminary data.</text>
</comment>
<evidence type="ECO:0000256" key="1">
    <source>
        <dbReference type="SAM" id="MobiDB-lite"/>
    </source>
</evidence>
<evidence type="ECO:0000259" key="2">
    <source>
        <dbReference type="PROSITE" id="PS50086"/>
    </source>
</evidence>
<gene>
    <name evidence="3" type="ORF">ACHAXA_004748</name>
</gene>
<dbReference type="Proteomes" id="UP001530377">
    <property type="component" value="Unassembled WGS sequence"/>
</dbReference>
<accession>A0ABD3SS45</accession>
<evidence type="ECO:0000313" key="3">
    <source>
        <dbReference type="EMBL" id="KAL3827273.1"/>
    </source>
</evidence>
<protein>
    <recommendedName>
        <fullName evidence="2">Rab-GAP TBC domain-containing protein</fullName>
    </recommendedName>
</protein>
<name>A0ABD3SS45_9STRA</name>
<organism evidence="3 4">
    <name type="scientific">Cyclostephanos tholiformis</name>
    <dbReference type="NCBI Taxonomy" id="382380"/>
    <lineage>
        <taxon>Eukaryota</taxon>
        <taxon>Sar</taxon>
        <taxon>Stramenopiles</taxon>
        <taxon>Ochrophyta</taxon>
        <taxon>Bacillariophyta</taxon>
        <taxon>Coscinodiscophyceae</taxon>
        <taxon>Thalassiosirophycidae</taxon>
        <taxon>Stephanodiscales</taxon>
        <taxon>Stephanodiscaceae</taxon>
        <taxon>Cyclostephanos</taxon>
    </lineage>
</organism>
<proteinExistence type="predicted"/>
<dbReference type="PROSITE" id="PS50086">
    <property type="entry name" value="TBC_RABGAP"/>
    <property type="match status" value="1"/>
</dbReference>
<dbReference type="InterPro" id="IPR000195">
    <property type="entry name" value="Rab-GAP-TBC_dom"/>
</dbReference>
<evidence type="ECO:0000313" key="4">
    <source>
        <dbReference type="Proteomes" id="UP001530377"/>
    </source>
</evidence>
<sequence>MECMTSSIVNKIRFVARDEQLYSLLLSMPVPPQLYFARWIRLMFGREVSGGIESVMRLWDKFFDLASVRSSVDEVPISIALLDVLKVAACGMILLIRPQLLAPTITSSGMMTGDPDSESGISFLMNYPPLDDIGPLLETMNDLLAKEKKISAEYVPLSTEMMPSNQPQNILDPPRIKCEDHPLTRSHKAAPAPVAYQDDVDGNELRAQLAFDRNTFPRVHRTGRRSPQSSHQMHDVAESIGNIAGELLDFGSKTASAAIATIQKQCEVHWHAIDHPLQNESITAQVNHSRPARRGDDFSIAYRPHSPNHVMNSVFVKSKNVRKDEKLRNTAADVAHFTTVEKEPYVVAVNNTEKINTFKHNGLRDANSVANVESNYRVSNLSNCIDEVPMQKNSKELANVLDKCVSKLMNHFHGCSSIPHEIRDAIADIDLVKKELLQQADIASLNRVRSASEESGSRSSRSGRRQVLTP</sequence>
<dbReference type="SUPFAM" id="SSF47923">
    <property type="entry name" value="Ypt/Rab-GAP domain of gyp1p"/>
    <property type="match status" value="1"/>
</dbReference>
<dbReference type="EMBL" id="JALLPB020000006">
    <property type="protein sequence ID" value="KAL3827273.1"/>
    <property type="molecule type" value="Genomic_DNA"/>
</dbReference>
<keyword evidence="4" id="KW-1185">Reference proteome</keyword>
<feature type="domain" description="Rab-GAP TBC" evidence="2">
    <location>
        <begin position="1"/>
        <end position="66"/>
    </location>
</feature>
<dbReference type="InterPro" id="IPR035969">
    <property type="entry name" value="Rab-GAP_TBC_sf"/>
</dbReference>
<reference evidence="3 4" key="1">
    <citation type="submission" date="2024-10" db="EMBL/GenBank/DDBJ databases">
        <title>Updated reference genomes for cyclostephanoid diatoms.</title>
        <authorList>
            <person name="Roberts W.R."/>
            <person name="Alverson A.J."/>
        </authorList>
    </citation>
    <scope>NUCLEOTIDE SEQUENCE [LARGE SCALE GENOMIC DNA]</scope>
    <source>
        <strain evidence="3 4">AJA228-03</strain>
    </source>
</reference>